<feature type="transmembrane region" description="Helical" evidence="1">
    <location>
        <begin position="5"/>
        <end position="24"/>
    </location>
</feature>
<dbReference type="AlphaFoldDB" id="A0A5S5DVP9"/>
<evidence type="ECO:0008006" key="4">
    <source>
        <dbReference type="Google" id="ProtNLM"/>
    </source>
</evidence>
<evidence type="ECO:0000313" key="2">
    <source>
        <dbReference type="EMBL" id="TYQ00004.1"/>
    </source>
</evidence>
<organism evidence="2 3">
    <name type="scientific">Tenacibaculum adriaticum</name>
    <dbReference type="NCBI Taxonomy" id="413713"/>
    <lineage>
        <taxon>Bacteria</taxon>
        <taxon>Pseudomonadati</taxon>
        <taxon>Bacteroidota</taxon>
        <taxon>Flavobacteriia</taxon>
        <taxon>Flavobacteriales</taxon>
        <taxon>Flavobacteriaceae</taxon>
        <taxon>Tenacibaculum</taxon>
    </lineage>
</organism>
<name>A0A5S5DVP9_9FLAO</name>
<feature type="transmembrane region" description="Helical" evidence="1">
    <location>
        <begin position="76"/>
        <end position="93"/>
    </location>
</feature>
<feature type="transmembrane region" description="Helical" evidence="1">
    <location>
        <begin position="30"/>
        <end position="47"/>
    </location>
</feature>
<feature type="transmembrane region" description="Helical" evidence="1">
    <location>
        <begin position="186"/>
        <end position="205"/>
    </location>
</feature>
<evidence type="ECO:0000313" key="3">
    <source>
        <dbReference type="Proteomes" id="UP000323136"/>
    </source>
</evidence>
<sequence length="220" mass="25317">MNKRIIFLIFFLAFWLVDLLMIYLDERVFLIIPRVLSLLSLILYCFFSVKKITLNFCVLSFFIMLTGALFSVNDYTLIGMLSLIALRITWIKLLLSYKEKTEAKIILLVFILSLTITSIVIYTMYANTYFFCLSILTSGLLLFLLAISFSRLLTASPLFGNKEMFISIVIFIFSDALSGSKKIEGTSTFFLILSVFLYNIAYFFLIKSLIKKDVKFQLAA</sequence>
<feature type="transmembrane region" description="Helical" evidence="1">
    <location>
        <begin position="128"/>
        <end position="152"/>
    </location>
</feature>
<keyword evidence="1" id="KW-0472">Membrane</keyword>
<dbReference type="Proteomes" id="UP000323136">
    <property type="component" value="Unassembled WGS sequence"/>
</dbReference>
<accession>A0A5S5DVP9</accession>
<comment type="caution">
    <text evidence="2">The sequence shown here is derived from an EMBL/GenBank/DDBJ whole genome shotgun (WGS) entry which is preliminary data.</text>
</comment>
<feature type="transmembrane region" description="Helical" evidence="1">
    <location>
        <begin position="105"/>
        <end position="122"/>
    </location>
</feature>
<keyword evidence="1" id="KW-0812">Transmembrane</keyword>
<reference evidence="2 3" key="1">
    <citation type="submission" date="2019-07" db="EMBL/GenBank/DDBJ databases">
        <title>Genomic Encyclopedia of Type Strains, Phase IV (KMG-IV): sequencing the most valuable type-strain genomes for metagenomic binning, comparative biology and taxonomic classification.</title>
        <authorList>
            <person name="Goeker M."/>
        </authorList>
    </citation>
    <scope>NUCLEOTIDE SEQUENCE [LARGE SCALE GENOMIC DNA]</scope>
    <source>
        <strain evidence="2 3">DSM 18961</strain>
    </source>
</reference>
<keyword evidence="1" id="KW-1133">Transmembrane helix</keyword>
<evidence type="ECO:0000256" key="1">
    <source>
        <dbReference type="SAM" id="Phobius"/>
    </source>
</evidence>
<feature type="transmembrane region" description="Helical" evidence="1">
    <location>
        <begin position="164"/>
        <end position="180"/>
    </location>
</feature>
<protein>
    <recommendedName>
        <fullName evidence="4">YhhN-like protein</fullName>
    </recommendedName>
</protein>
<proteinExistence type="predicted"/>
<feature type="transmembrane region" description="Helical" evidence="1">
    <location>
        <begin position="52"/>
        <end position="70"/>
    </location>
</feature>
<dbReference type="EMBL" id="VNIA01000001">
    <property type="protein sequence ID" value="TYQ00004.1"/>
    <property type="molecule type" value="Genomic_DNA"/>
</dbReference>
<keyword evidence="3" id="KW-1185">Reference proteome</keyword>
<gene>
    <name evidence="2" type="ORF">C7447_101612</name>
</gene>